<keyword evidence="2" id="KW-1185">Reference proteome</keyword>
<accession>A0ABU2HT91</accession>
<dbReference type="EMBL" id="JAVQLW010000001">
    <property type="protein sequence ID" value="MDS9468263.1"/>
    <property type="molecule type" value="Genomic_DNA"/>
</dbReference>
<dbReference type="Proteomes" id="UP001269144">
    <property type="component" value="Unassembled WGS sequence"/>
</dbReference>
<proteinExistence type="predicted"/>
<reference evidence="2" key="1">
    <citation type="submission" date="2023-07" db="EMBL/GenBank/DDBJ databases">
        <title>Paracoccus sp. MBLB3053 whole genome sequence.</title>
        <authorList>
            <person name="Hwang C.Y."/>
            <person name="Cho E.-S."/>
            <person name="Seo M.-J."/>
        </authorList>
    </citation>
    <scope>NUCLEOTIDE SEQUENCE [LARGE SCALE GENOMIC DNA]</scope>
    <source>
        <strain evidence="2">MBLB3053</strain>
    </source>
</reference>
<dbReference type="Gene3D" id="1.10.357.10">
    <property type="entry name" value="Tetracycline Repressor, domain 2"/>
    <property type="match status" value="1"/>
</dbReference>
<evidence type="ECO:0008006" key="3">
    <source>
        <dbReference type="Google" id="ProtNLM"/>
    </source>
</evidence>
<gene>
    <name evidence="1" type="ORF">RGQ15_11865</name>
</gene>
<sequence length="208" mass="23379">MPERGNIYQKLILAAQATLDATGALPDSLEDLAELSDLDVETVSQVFTSVDELRDGLIYQGVALLNDELRRGVIESGSDSPERQLRSLGRSYALWAEANPGLFRLIVEGLNQPIDEDSTLCRFTMAMRDLFERKLHEMRDRGLLPRETDIAPIMMVIHCIVRGANAIFLTRAFDPWTVNDPRPTSQIVCEMFDFFLDNLLAIKPVEPA</sequence>
<dbReference type="SUPFAM" id="SSF48498">
    <property type="entry name" value="Tetracyclin repressor-like, C-terminal domain"/>
    <property type="match status" value="1"/>
</dbReference>
<evidence type="ECO:0000313" key="2">
    <source>
        <dbReference type="Proteomes" id="UP001269144"/>
    </source>
</evidence>
<dbReference type="RefSeq" id="WP_311160437.1">
    <property type="nucleotide sequence ID" value="NZ_JAVQLW010000001.1"/>
</dbReference>
<comment type="caution">
    <text evidence="1">The sequence shown here is derived from an EMBL/GenBank/DDBJ whole genome shotgun (WGS) entry which is preliminary data.</text>
</comment>
<dbReference type="InterPro" id="IPR036271">
    <property type="entry name" value="Tet_transcr_reg_TetR-rel_C_sf"/>
</dbReference>
<evidence type="ECO:0000313" key="1">
    <source>
        <dbReference type="EMBL" id="MDS9468263.1"/>
    </source>
</evidence>
<organism evidence="1 2">
    <name type="scientific">Paracoccus aurantius</name>
    <dbReference type="NCBI Taxonomy" id="3073814"/>
    <lineage>
        <taxon>Bacteria</taxon>
        <taxon>Pseudomonadati</taxon>
        <taxon>Pseudomonadota</taxon>
        <taxon>Alphaproteobacteria</taxon>
        <taxon>Rhodobacterales</taxon>
        <taxon>Paracoccaceae</taxon>
        <taxon>Paracoccus</taxon>
    </lineage>
</organism>
<name>A0ABU2HT91_9RHOB</name>
<protein>
    <recommendedName>
        <fullName evidence="3">TetR/AcrR family transcriptional regulator</fullName>
    </recommendedName>
</protein>